<dbReference type="GO" id="GO:0003700">
    <property type="term" value="F:DNA-binding transcription factor activity"/>
    <property type="evidence" value="ECO:0007669"/>
    <property type="project" value="InterPro"/>
</dbReference>
<dbReference type="InterPro" id="IPR000835">
    <property type="entry name" value="HTH_MarR-typ"/>
</dbReference>
<dbReference type="InterPro" id="IPR039422">
    <property type="entry name" value="MarR/SlyA-like"/>
</dbReference>
<gene>
    <name evidence="2" type="ORF">H6P80_05225</name>
</gene>
<dbReference type="InterPro" id="IPR036388">
    <property type="entry name" value="WH-like_DNA-bd_sf"/>
</dbReference>
<comment type="caution">
    <text evidence="2">The sequence shown here is derived from an EMBL/GenBank/DDBJ whole genome shotgun (WGS) entry which is preliminary data.</text>
</comment>
<dbReference type="SMART" id="SM00347">
    <property type="entry name" value="HTH_MARR"/>
    <property type="match status" value="1"/>
</dbReference>
<dbReference type="EMBL" id="JACJVJ010000001">
    <property type="protein sequence ID" value="MBC2777019.1"/>
    <property type="molecule type" value="Genomic_DNA"/>
</dbReference>
<accession>A0A842HXI6</accession>
<name>A0A842HXI6_9SPHN</name>
<dbReference type="PRINTS" id="PR00598">
    <property type="entry name" value="HTHMARR"/>
</dbReference>
<evidence type="ECO:0000313" key="2">
    <source>
        <dbReference type="EMBL" id="MBC2777019.1"/>
    </source>
</evidence>
<proteinExistence type="predicted"/>
<keyword evidence="3" id="KW-1185">Reference proteome</keyword>
<sequence length="173" mass="19327">MSVKVVRKAYDVTRELEGIPANIEPNSFAITLYLVRMGVLIGQLMDRIARRFDISGADSRLMSAISASRSASSLRPSELGVRLGLSRATITYRMDRLITKGLAERSTDESDGRALHIHLTSRGQEVIDAIMTEINLICIERLGSIDHLPGGREAMKEFLDTLVDVWEEAEWRP</sequence>
<dbReference type="GO" id="GO:0006950">
    <property type="term" value="P:response to stress"/>
    <property type="evidence" value="ECO:0007669"/>
    <property type="project" value="TreeGrafter"/>
</dbReference>
<dbReference type="PROSITE" id="PS50995">
    <property type="entry name" value="HTH_MARR_2"/>
    <property type="match status" value="1"/>
</dbReference>
<feature type="domain" description="HTH marR-type" evidence="1">
    <location>
        <begin position="27"/>
        <end position="164"/>
    </location>
</feature>
<dbReference type="Proteomes" id="UP000564378">
    <property type="component" value="Unassembled WGS sequence"/>
</dbReference>
<protein>
    <submittedName>
        <fullName evidence="2">MarR family transcriptional regulator</fullName>
    </submittedName>
</protein>
<dbReference type="Pfam" id="PF12802">
    <property type="entry name" value="MarR_2"/>
    <property type="match status" value="1"/>
</dbReference>
<evidence type="ECO:0000313" key="3">
    <source>
        <dbReference type="Proteomes" id="UP000564378"/>
    </source>
</evidence>
<reference evidence="2 3" key="1">
    <citation type="submission" date="2020-08" db="EMBL/GenBank/DDBJ databases">
        <title>Draft genome sequence of Parasphingopyxis sp. GrpM-11.</title>
        <authorList>
            <person name="Oh J."/>
            <person name="Roh D.-H."/>
        </authorList>
    </citation>
    <scope>NUCLEOTIDE SEQUENCE [LARGE SCALE GENOMIC DNA]</scope>
    <source>
        <strain evidence="2 3">GrpM-11</strain>
    </source>
</reference>
<organism evidence="2 3">
    <name type="scientific">Parasphingopyxis marina</name>
    <dbReference type="NCBI Taxonomy" id="2761622"/>
    <lineage>
        <taxon>Bacteria</taxon>
        <taxon>Pseudomonadati</taxon>
        <taxon>Pseudomonadota</taxon>
        <taxon>Alphaproteobacteria</taxon>
        <taxon>Sphingomonadales</taxon>
        <taxon>Sphingomonadaceae</taxon>
        <taxon>Parasphingopyxis</taxon>
    </lineage>
</organism>
<dbReference type="InterPro" id="IPR036390">
    <property type="entry name" value="WH_DNA-bd_sf"/>
</dbReference>
<dbReference type="AlphaFoldDB" id="A0A842HXI6"/>
<dbReference type="Gene3D" id="1.10.10.10">
    <property type="entry name" value="Winged helix-like DNA-binding domain superfamily/Winged helix DNA-binding domain"/>
    <property type="match status" value="1"/>
</dbReference>
<dbReference type="SUPFAM" id="SSF46785">
    <property type="entry name" value="Winged helix' DNA-binding domain"/>
    <property type="match status" value="1"/>
</dbReference>
<dbReference type="PANTHER" id="PTHR33164:SF102">
    <property type="entry name" value="TRANSCRIPTIONAL REGULATORY PROTEIN"/>
    <property type="match status" value="1"/>
</dbReference>
<evidence type="ECO:0000259" key="1">
    <source>
        <dbReference type="PROSITE" id="PS50995"/>
    </source>
</evidence>
<dbReference type="PANTHER" id="PTHR33164">
    <property type="entry name" value="TRANSCRIPTIONAL REGULATOR, MARR FAMILY"/>
    <property type="match status" value="1"/>
</dbReference>
<dbReference type="RefSeq" id="WP_185800256.1">
    <property type="nucleotide sequence ID" value="NZ_JACJVJ010000001.1"/>
</dbReference>